<dbReference type="PANTHER" id="PTHR14379:SF3">
    <property type="entry name" value="MEIOSIS REGULATOR AND MRNA STABILITY FACTOR 1"/>
    <property type="match status" value="1"/>
</dbReference>
<dbReference type="InterPro" id="IPR024768">
    <property type="entry name" value="Marf1"/>
</dbReference>
<evidence type="ECO:0000313" key="1">
    <source>
        <dbReference type="EMBL" id="KAF2545167.1"/>
    </source>
</evidence>
<organism evidence="1">
    <name type="scientific">Brassica cretica</name>
    <name type="common">Mustard</name>
    <dbReference type="NCBI Taxonomy" id="69181"/>
    <lineage>
        <taxon>Eukaryota</taxon>
        <taxon>Viridiplantae</taxon>
        <taxon>Streptophyta</taxon>
        <taxon>Embryophyta</taxon>
        <taxon>Tracheophyta</taxon>
        <taxon>Spermatophyta</taxon>
        <taxon>Magnoliopsida</taxon>
        <taxon>eudicotyledons</taxon>
        <taxon>Gunneridae</taxon>
        <taxon>Pentapetalae</taxon>
        <taxon>rosids</taxon>
        <taxon>malvids</taxon>
        <taxon>Brassicales</taxon>
        <taxon>Brassicaceae</taxon>
        <taxon>Brassiceae</taxon>
        <taxon>Brassica</taxon>
    </lineage>
</organism>
<reference evidence="1" key="1">
    <citation type="submission" date="2019-12" db="EMBL/GenBank/DDBJ databases">
        <title>Genome sequencing and annotation of Brassica cretica.</title>
        <authorList>
            <person name="Studholme D.J."/>
            <person name="Sarris P.F."/>
        </authorList>
    </citation>
    <scope>NUCLEOTIDE SEQUENCE</scope>
    <source>
        <strain evidence="1">PFS-102/07</strain>
        <tissue evidence="1">Leaf</tissue>
    </source>
</reference>
<name>A0A8S9GLC0_BRACR</name>
<comment type="caution">
    <text evidence="1">The sequence shown here is derived from an EMBL/GenBank/DDBJ whole genome shotgun (WGS) entry which is preliminary data.</text>
</comment>
<sequence>MPTGVDTCVFWDVADYPLPLGLQLHVFYENIVSAVRALVSLWWHLNLRLCCQRGMTMDFLLWSIDNPPADDRQGPRGPNMLLISRLLQDDKFCCLDKLNSLSSRGHNVFLAFSAAGNIPPQVYSVQLLSWQDLSTVGKCKSLHPRPEDRTLFK</sequence>
<dbReference type="EMBL" id="QGKY02001925">
    <property type="protein sequence ID" value="KAF2545167.1"/>
    <property type="molecule type" value="Genomic_DNA"/>
</dbReference>
<evidence type="ECO:0008006" key="2">
    <source>
        <dbReference type="Google" id="ProtNLM"/>
    </source>
</evidence>
<proteinExistence type="predicted"/>
<dbReference type="PANTHER" id="PTHR14379">
    <property type="entry name" value="LIMKAIN B LKAP"/>
    <property type="match status" value="1"/>
</dbReference>
<dbReference type="AlphaFoldDB" id="A0A8S9GLC0"/>
<protein>
    <recommendedName>
        <fullName evidence="2">NYN domain-containing protein</fullName>
    </recommendedName>
</protein>
<accession>A0A8S9GLC0</accession>
<dbReference type="GO" id="GO:0010468">
    <property type="term" value="P:regulation of gene expression"/>
    <property type="evidence" value="ECO:0007669"/>
    <property type="project" value="InterPro"/>
</dbReference>
<dbReference type="GO" id="GO:0005777">
    <property type="term" value="C:peroxisome"/>
    <property type="evidence" value="ECO:0007669"/>
    <property type="project" value="InterPro"/>
</dbReference>
<gene>
    <name evidence="1" type="ORF">F2Q70_00023622</name>
</gene>